<dbReference type="InterPro" id="IPR036844">
    <property type="entry name" value="Hint_dom_sf"/>
</dbReference>
<keyword evidence="2" id="KW-1185">Reference proteome</keyword>
<comment type="caution">
    <text evidence="1">The sequence shown here is derived from an EMBL/GenBank/DDBJ whole genome shotgun (WGS) entry which is preliminary data.</text>
</comment>
<sequence>MRTTADRDLRARREHWRREVVDQGTTPVLMGDARAEPIEKVRVGDQVLATDPRTGRTEAQPVQATIAGQGAKALVDVAVSPSESDSTDSVAATGTHPFWVGGCVNSWTYSADIEPGMLLRTSAGATAEVAAIRSWNVPEQRVHNLTVAELHTYYVMAGKKSVLVYNCDAWTSPGNLDDHYTRHGPEMGYETQIEYEEAAKDLMCECDGTRPGVLVKDVADDGTVRFFDRESGEFGMKSKKGIITFYKLEGGLQAFKNMPGTIRPRRRRRRSERGN</sequence>
<evidence type="ECO:0000313" key="1">
    <source>
        <dbReference type="EMBL" id="MCK8676544.1"/>
    </source>
</evidence>
<organism evidence="1 2">
    <name type="scientific">Streptomyces lichenis</name>
    <dbReference type="NCBI Taxonomy" id="2306967"/>
    <lineage>
        <taxon>Bacteria</taxon>
        <taxon>Bacillati</taxon>
        <taxon>Actinomycetota</taxon>
        <taxon>Actinomycetes</taxon>
        <taxon>Kitasatosporales</taxon>
        <taxon>Streptomycetaceae</taxon>
        <taxon>Streptomyces</taxon>
    </lineage>
</organism>
<proteinExistence type="predicted"/>
<protein>
    <submittedName>
        <fullName evidence="1">HINT domain-containing protein</fullName>
    </submittedName>
</protein>
<name>A0ABT0I5F4_9ACTN</name>
<gene>
    <name evidence="1" type="ORF">M1O15_03835</name>
</gene>
<dbReference type="Gene3D" id="2.170.16.10">
    <property type="entry name" value="Hedgehog/Intein (Hint) domain"/>
    <property type="match status" value="1"/>
</dbReference>
<evidence type="ECO:0000313" key="2">
    <source>
        <dbReference type="Proteomes" id="UP001522868"/>
    </source>
</evidence>
<accession>A0ABT0I5F4</accession>
<dbReference type="Proteomes" id="UP001522868">
    <property type="component" value="Unassembled WGS sequence"/>
</dbReference>
<dbReference type="EMBL" id="JALPTH010000003">
    <property type="protein sequence ID" value="MCK8676544.1"/>
    <property type="molecule type" value="Genomic_DNA"/>
</dbReference>
<reference evidence="1 2" key="1">
    <citation type="submission" date="2022-04" db="EMBL/GenBank/DDBJ databases">
        <title>Streptomyces sp. nov. LCR6-01 isolated from Lichen of Dirinaria sp.</title>
        <authorList>
            <person name="Kanchanasin P."/>
            <person name="Tanasupawat S."/>
            <person name="Phongsopitanun W."/>
        </authorList>
    </citation>
    <scope>NUCLEOTIDE SEQUENCE [LARGE SCALE GENOMIC DNA]</scope>
    <source>
        <strain evidence="1 2">LCR6-01</strain>
    </source>
</reference>
<dbReference type="Pfam" id="PF07591">
    <property type="entry name" value="PT-HINT"/>
    <property type="match status" value="1"/>
</dbReference>
<dbReference type="SUPFAM" id="SSF51294">
    <property type="entry name" value="Hedgehog/intein (Hint) domain"/>
    <property type="match status" value="1"/>
</dbReference>
<dbReference type="RefSeq" id="WP_248631741.1">
    <property type="nucleotide sequence ID" value="NZ_JALPTH010000003.1"/>
</dbReference>